<dbReference type="SUPFAM" id="SSF54211">
    <property type="entry name" value="Ribosomal protein S5 domain 2-like"/>
    <property type="match status" value="1"/>
</dbReference>
<dbReference type="Gene3D" id="3.40.50.300">
    <property type="entry name" value="P-loop containing nucleotide triphosphate hydrolases"/>
    <property type="match status" value="1"/>
</dbReference>
<dbReference type="Gene3D" id="3.30.230.10">
    <property type="match status" value="1"/>
</dbReference>
<feature type="region of interest" description="Disordered" evidence="4">
    <location>
        <begin position="784"/>
        <end position="823"/>
    </location>
</feature>
<dbReference type="InterPro" id="IPR020568">
    <property type="entry name" value="Ribosomal_Su5_D2-typ_SF"/>
</dbReference>
<dbReference type="FunFam" id="3.40.50.300:FF:001962">
    <property type="entry name" value="ATP-dependent protease La"/>
    <property type="match status" value="1"/>
</dbReference>
<dbReference type="EMBL" id="KI926070">
    <property type="protein sequence ID" value="ETW40306.1"/>
    <property type="molecule type" value="Genomic_DNA"/>
</dbReference>
<dbReference type="InterPro" id="IPR014721">
    <property type="entry name" value="Ribsml_uS5_D2-typ_fold_subgr"/>
</dbReference>
<dbReference type="InterPro" id="IPR003959">
    <property type="entry name" value="ATPase_AAA_core"/>
</dbReference>
<dbReference type="AlphaFoldDB" id="W4I9E4"/>
<dbReference type="MEROPS" id="S16.A14"/>
<dbReference type="FunFam" id="1.10.8.60:FF:000145">
    <property type="entry name" value="ATP-dependent protease La"/>
    <property type="match status" value="1"/>
</dbReference>
<feature type="active site" evidence="3">
    <location>
        <position position="1097"/>
    </location>
</feature>
<reference evidence="6 7" key="1">
    <citation type="submission" date="2013-02" db="EMBL/GenBank/DDBJ databases">
        <title>The Genome Annotation of Plasmodium falciparum NF135/5.C10.</title>
        <authorList>
            <consortium name="The Broad Institute Genome Sequencing Platform"/>
            <consortium name="The Broad Institute Genome Sequencing Center for Infectious Disease"/>
            <person name="Neafsey D."/>
            <person name="Hoffman S."/>
            <person name="Volkman S."/>
            <person name="Rosenthal P."/>
            <person name="Walker B."/>
            <person name="Young S.K."/>
            <person name="Zeng Q."/>
            <person name="Gargeya S."/>
            <person name="Fitzgerald M."/>
            <person name="Haas B."/>
            <person name="Abouelleil A."/>
            <person name="Allen A.W."/>
            <person name="Alvarado L."/>
            <person name="Arachchi H.M."/>
            <person name="Berlin A.M."/>
            <person name="Chapman S.B."/>
            <person name="Gainer-Dewar J."/>
            <person name="Goldberg J."/>
            <person name="Griggs A."/>
            <person name="Gujja S."/>
            <person name="Hansen M."/>
            <person name="Howarth C."/>
            <person name="Imamovic A."/>
            <person name="Ireland A."/>
            <person name="Larimer J."/>
            <person name="McCowan C."/>
            <person name="Murphy C."/>
            <person name="Pearson M."/>
            <person name="Poon T.W."/>
            <person name="Priest M."/>
            <person name="Roberts A."/>
            <person name="Saif S."/>
            <person name="Shea T."/>
            <person name="Sisk P."/>
            <person name="Sykes S."/>
            <person name="Wortman J."/>
            <person name="Nusbaum C."/>
            <person name="Birren B."/>
        </authorList>
    </citation>
    <scope>NUCLEOTIDE SEQUENCE [LARGE SCALE GENOMIC DNA]</scope>
    <source>
        <strain evidence="6 7">NF135/5.C10</strain>
    </source>
</reference>
<gene>
    <name evidence="6" type="ORF">PFNF135_05348</name>
</gene>
<dbReference type="GO" id="GO:0004176">
    <property type="term" value="F:ATP-dependent peptidase activity"/>
    <property type="evidence" value="ECO:0007669"/>
    <property type="project" value="UniProtKB-UniRule"/>
</dbReference>
<comment type="similarity">
    <text evidence="3">Belongs to the peptidase S16 family.</text>
</comment>
<dbReference type="SUPFAM" id="SSF52540">
    <property type="entry name" value="P-loop containing nucleoside triphosphate hydrolases"/>
    <property type="match status" value="1"/>
</dbReference>
<evidence type="ECO:0000259" key="5">
    <source>
        <dbReference type="PROSITE" id="PS51786"/>
    </source>
</evidence>
<feature type="domain" description="Lon proteolytic" evidence="5">
    <location>
        <begin position="1002"/>
        <end position="1191"/>
    </location>
</feature>
<dbReference type="InterPro" id="IPR003111">
    <property type="entry name" value="Lon_prtase_N"/>
</dbReference>
<sequence>MLALHWNLLTFRRKANYKRCAYYFYRTSTNKKRNSYENDLKRVKEVKCVVLLNKPLFPGLTYVLNSDKNVVKYLGVHNDYKEKKNIFVGLFFHKEKTIETHLETNNTFYNKNCNTYKPPDFLNEKRIKVDKNILKKDIDICTNINDIYSYGCVGVIKEILYDEDNLNSICDEKDYNNINESNDIMKKHHFNENNKKEKDNYLLKNHIDMTNMNRSNDLLIHNKLKEKNNENLNLNMHKSIYRIVVETMAKIKIEKWNEVEKVGYIDIIRNEDYDINNKEIKIYYLEIIDKIKKIICMNSCNNREYNILLKYYNTKNLYNLIYFVGNISLSKNNIIQNLLERNILKDQLKICIQILCDDIYLLEMKQKLNEQINEKFENDKKNMIIKEQINILKKQQQLLLQTQRQEQNMEEYEDGNNTIKYDHDLLCDEFRNKLMLIRTYISDEAYRIINQDINKFMLYNENSNEYSSTYQYLSTSLNIPFNKYKMLNDNIFLCEQILNKNHYGLKNVKKYILEYLALYILNKNIKSKILLLVGSPGTGKTSICKSISECLNIPYYIINMNNIHNMNELIGHRKTYVNSYQGQIINSLIATKIMNPIVILDEFDKVAFINTNIYNMFLNIFDKEQNEHFKDQYINFEVDISKIFFICTANSVENIPDVLLDRVEIIHIHAYTNMEKIDIYKNYLKHKIENETKITSLYLNISNDVLLYILDNYTQENGLRQFYNILYNIYKKRAYMLIKGYNKKVDINLSNISEFVGADQLIVKKNYHNNVHININKENIMMGNDKSEKYERNERNEKNEKNERNEKNEKYEKNDKSEKNEKYEKNKNYEKTCGGSVKSLAFTENGGQVIIIEVSSLSDKIKSHNYYNYFPLYYNDDYMISTHEEKLKDNKTEKYNELSKKNNKILEGENRWELLNNIEMVHPINELFSISNKSYKNIYNMNYEEDDKKSLTSSFFITEDGYVKEKERAQQVSFMNNQQVLNSYNEKNKNIYNHDNIVQNNSNKYIKKENKIYTYNNSPYELHPIHNNNNNNNNNNNKNNLNHNITITGNVGRIMQESILIAYTYSMKLLNTIMLKFESKPLHINLSDGDLKKDGPSAGINFVTCILSYYLNIPVDNTLCMTGEINLNGYVLKIGGLYEKLNVARNFGIRTLIIPKENSNEYQSLPQHVKQNIRVLYVHHYSQIFNFIFNNKK</sequence>
<keyword evidence="2 3" id="KW-0720">Serine protease</keyword>
<dbReference type="GO" id="GO:0016887">
    <property type="term" value="F:ATP hydrolysis activity"/>
    <property type="evidence" value="ECO:0007669"/>
    <property type="project" value="InterPro"/>
</dbReference>
<dbReference type="InterPro" id="IPR027417">
    <property type="entry name" value="P-loop_NTPase"/>
</dbReference>
<evidence type="ECO:0000256" key="2">
    <source>
        <dbReference type="ARBA" id="ARBA00022825"/>
    </source>
</evidence>
<dbReference type="InterPro" id="IPR027065">
    <property type="entry name" value="Lon_Prtase"/>
</dbReference>
<dbReference type="FunFam" id="3.30.230.10:FF:000104">
    <property type="entry name" value="ATP-dependent protease La"/>
    <property type="match status" value="1"/>
</dbReference>
<dbReference type="Pfam" id="PF00004">
    <property type="entry name" value="AAA"/>
    <property type="match status" value="1"/>
</dbReference>
<dbReference type="PROSITE" id="PS51786">
    <property type="entry name" value="LON_PROTEOLYTIC"/>
    <property type="match status" value="1"/>
</dbReference>
<dbReference type="InterPro" id="IPR008269">
    <property type="entry name" value="Lon_proteolytic"/>
</dbReference>
<evidence type="ECO:0000256" key="4">
    <source>
        <dbReference type="SAM" id="MobiDB-lite"/>
    </source>
</evidence>
<dbReference type="Gene3D" id="1.20.58.1480">
    <property type="match status" value="1"/>
</dbReference>
<feature type="active site" evidence="3">
    <location>
        <position position="1140"/>
    </location>
</feature>
<accession>W4I9E4</accession>
<dbReference type="Gene3D" id="1.10.8.60">
    <property type="match status" value="1"/>
</dbReference>
<keyword evidence="3" id="KW-0378">Hydrolase</keyword>
<dbReference type="SMART" id="SM00382">
    <property type="entry name" value="AAA"/>
    <property type="match status" value="1"/>
</dbReference>
<dbReference type="GO" id="GO:0006508">
    <property type="term" value="P:proteolysis"/>
    <property type="evidence" value="ECO:0007669"/>
    <property type="project" value="UniProtKB-KW"/>
</dbReference>
<dbReference type="Pfam" id="PF02190">
    <property type="entry name" value="LON_substr_bdg"/>
    <property type="match status" value="1"/>
</dbReference>
<dbReference type="Proteomes" id="UP000019114">
    <property type="component" value="Unassembled WGS sequence"/>
</dbReference>
<dbReference type="OrthoDB" id="2411602at2759"/>
<dbReference type="PANTHER" id="PTHR10046">
    <property type="entry name" value="ATP DEPENDENT LON PROTEASE FAMILY MEMBER"/>
    <property type="match status" value="1"/>
</dbReference>
<reference evidence="6 7" key="2">
    <citation type="submission" date="2013-02" db="EMBL/GenBank/DDBJ databases">
        <title>The Genome Sequence of Plasmodium falciparum NF135/5.C10.</title>
        <authorList>
            <consortium name="The Broad Institute Genome Sequencing Platform"/>
            <consortium name="The Broad Institute Genome Sequencing Center for Infectious Disease"/>
            <person name="Neafsey D."/>
            <person name="Cheeseman I."/>
            <person name="Volkman S."/>
            <person name="Adams J."/>
            <person name="Walker B."/>
            <person name="Young S.K."/>
            <person name="Zeng Q."/>
            <person name="Gargeya S."/>
            <person name="Fitzgerald M."/>
            <person name="Haas B."/>
            <person name="Abouelleil A."/>
            <person name="Alvarado L."/>
            <person name="Arachchi H.M."/>
            <person name="Berlin A.M."/>
            <person name="Chapman S.B."/>
            <person name="Dewar J."/>
            <person name="Goldberg J."/>
            <person name="Griggs A."/>
            <person name="Gujja S."/>
            <person name="Hansen M."/>
            <person name="Howarth C."/>
            <person name="Imamovic A."/>
            <person name="Larimer J."/>
            <person name="McCowan C."/>
            <person name="Murphy C."/>
            <person name="Neiman D."/>
            <person name="Pearson M."/>
            <person name="Priest M."/>
            <person name="Roberts A."/>
            <person name="Saif S."/>
            <person name="Shea T."/>
            <person name="Sisk P."/>
            <person name="Sykes S."/>
            <person name="Wortman J."/>
            <person name="Nusbaum C."/>
            <person name="Birren B."/>
        </authorList>
    </citation>
    <scope>NUCLEOTIDE SEQUENCE [LARGE SCALE GENOMIC DNA]</scope>
    <source>
        <strain evidence="6 7">NF135/5.C10</strain>
    </source>
</reference>
<dbReference type="GO" id="GO:0004252">
    <property type="term" value="F:serine-type endopeptidase activity"/>
    <property type="evidence" value="ECO:0007669"/>
    <property type="project" value="UniProtKB-UniRule"/>
</dbReference>
<dbReference type="Pfam" id="PF05362">
    <property type="entry name" value="Lon_C"/>
    <property type="match status" value="1"/>
</dbReference>
<dbReference type="FunFam" id="1.20.58.1480:FF:000010">
    <property type="entry name" value="ATP-dependent protease La"/>
    <property type="match status" value="1"/>
</dbReference>
<evidence type="ECO:0000256" key="3">
    <source>
        <dbReference type="PROSITE-ProRule" id="PRU01122"/>
    </source>
</evidence>
<organism evidence="6 7">
    <name type="scientific">Plasmodium falciparum NF135/5.C10</name>
    <dbReference type="NCBI Taxonomy" id="1036726"/>
    <lineage>
        <taxon>Eukaryota</taxon>
        <taxon>Sar</taxon>
        <taxon>Alveolata</taxon>
        <taxon>Apicomplexa</taxon>
        <taxon>Aconoidasida</taxon>
        <taxon>Haemosporida</taxon>
        <taxon>Plasmodiidae</taxon>
        <taxon>Plasmodium</taxon>
        <taxon>Plasmodium (Laverania)</taxon>
    </lineage>
</organism>
<keyword evidence="1 3" id="KW-0645">Protease</keyword>
<protein>
    <submittedName>
        <fullName evidence="6">ATP-dependent protease La</fullName>
    </submittedName>
</protein>
<evidence type="ECO:0000313" key="7">
    <source>
        <dbReference type="Proteomes" id="UP000019114"/>
    </source>
</evidence>
<proteinExistence type="inferred from homology"/>
<name>W4I9E4_PLAFA</name>
<dbReference type="InterPro" id="IPR003593">
    <property type="entry name" value="AAA+_ATPase"/>
</dbReference>
<feature type="compositionally biased region" description="Basic and acidic residues" evidence="4">
    <location>
        <begin position="785"/>
        <end position="823"/>
    </location>
</feature>
<dbReference type="GO" id="GO:0005524">
    <property type="term" value="F:ATP binding"/>
    <property type="evidence" value="ECO:0007669"/>
    <property type="project" value="InterPro"/>
</dbReference>
<dbReference type="GO" id="GO:0030163">
    <property type="term" value="P:protein catabolic process"/>
    <property type="evidence" value="ECO:0007669"/>
    <property type="project" value="InterPro"/>
</dbReference>
<evidence type="ECO:0000313" key="6">
    <source>
        <dbReference type="EMBL" id="ETW40306.1"/>
    </source>
</evidence>
<dbReference type="PRINTS" id="PR00830">
    <property type="entry name" value="ENDOLAPTASE"/>
</dbReference>
<evidence type="ECO:0000256" key="1">
    <source>
        <dbReference type="ARBA" id="ARBA00022670"/>
    </source>
</evidence>